<dbReference type="EMBL" id="BMDW01000017">
    <property type="protein sequence ID" value="GGA55128.1"/>
    <property type="molecule type" value="Genomic_DNA"/>
</dbReference>
<dbReference type="InterPro" id="IPR000326">
    <property type="entry name" value="PAP2/HPO"/>
</dbReference>
<keyword evidence="4" id="KW-1185">Reference proteome</keyword>
<dbReference type="EC" id="3.1.3.2" evidence="1"/>
<dbReference type="CDD" id="cd03397">
    <property type="entry name" value="PAP2_acid_phosphatase"/>
    <property type="match status" value="1"/>
</dbReference>
<dbReference type="PIRSF" id="PIRSF000897">
    <property type="entry name" value="Acid_Ptase_ClsA"/>
    <property type="match status" value="1"/>
</dbReference>
<dbReference type="Pfam" id="PF01569">
    <property type="entry name" value="PAP2"/>
    <property type="match status" value="1"/>
</dbReference>
<dbReference type="SMART" id="SM00014">
    <property type="entry name" value="acidPPc"/>
    <property type="match status" value="1"/>
</dbReference>
<evidence type="ECO:0000256" key="1">
    <source>
        <dbReference type="PIRNR" id="PIRNR000897"/>
    </source>
</evidence>
<comment type="catalytic activity">
    <reaction evidence="1">
        <text>a phosphate monoester + H2O = an alcohol + phosphate</text>
        <dbReference type="Rhea" id="RHEA:15017"/>
        <dbReference type="ChEBI" id="CHEBI:15377"/>
        <dbReference type="ChEBI" id="CHEBI:30879"/>
        <dbReference type="ChEBI" id="CHEBI:43474"/>
        <dbReference type="ChEBI" id="CHEBI:67140"/>
        <dbReference type="EC" id="3.1.3.2"/>
    </reaction>
</comment>
<evidence type="ECO:0000313" key="4">
    <source>
        <dbReference type="Proteomes" id="UP000618591"/>
    </source>
</evidence>
<dbReference type="SUPFAM" id="SSF48317">
    <property type="entry name" value="Acid phosphatase/Vanadium-dependent haloperoxidase"/>
    <property type="match status" value="1"/>
</dbReference>
<evidence type="ECO:0000259" key="2">
    <source>
        <dbReference type="SMART" id="SM00014"/>
    </source>
</evidence>
<dbReference type="InterPro" id="IPR001011">
    <property type="entry name" value="Acid_Pase_classA_bac"/>
</dbReference>
<name>A0ABQ1H165_9SPHN</name>
<comment type="caution">
    <text evidence="3">The sequence shown here is derived from an EMBL/GenBank/DDBJ whole genome shotgun (WGS) entry which is preliminary data.</text>
</comment>
<evidence type="ECO:0000313" key="3">
    <source>
        <dbReference type="EMBL" id="GGA55128.1"/>
    </source>
</evidence>
<reference evidence="4" key="1">
    <citation type="journal article" date="2019" name="Int. J. Syst. Evol. Microbiol.">
        <title>The Global Catalogue of Microorganisms (GCM) 10K type strain sequencing project: providing services to taxonomists for standard genome sequencing and annotation.</title>
        <authorList>
            <consortium name="The Broad Institute Genomics Platform"/>
            <consortium name="The Broad Institute Genome Sequencing Center for Infectious Disease"/>
            <person name="Wu L."/>
            <person name="Ma J."/>
        </authorList>
    </citation>
    <scope>NUCLEOTIDE SEQUENCE [LARGE SCALE GENOMIC DNA]</scope>
    <source>
        <strain evidence="4">CGMCC 1.10106</strain>
    </source>
</reference>
<dbReference type="InterPro" id="IPR036938">
    <property type="entry name" value="PAP2/HPO_sf"/>
</dbReference>
<gene>
    <name evidence="3" type="ORF">GCM10011395_26920</name>
</gene>
<dbReference type="Gene3D" id="1.20.144.10">
    <property type="entry name" value="Phosphatidic acid phosphatase type 2/haloperoxidase"/>
    <property type="match status" value="1"/>
</dbReference>
<keyword evidence="1" id="KW-0378">Hydrolase</keyword>
<sequence length="249" mass="26125">MLLLAALLTLGAVGQAEDEGPYVAPDRMPDGVAILPPPPIPGSAAARADRAIFDATRSLRGTPRWRIATEDVGNAPLDRFACALGVTLTPARAPALARLLDRAGTGDLVNRVKAQYRTRRPYLDTDAPICEPKTAHLAQNGDYPSGHAANGWLEGLILAELMPARATAILARARAYGESRAVCGAHSLSAVQAGWMAGSVMFPQINASPAFQHDMAAARRELVSIGARAGAPDSGQCQAEHAALAARPW</sequence>
<dbReference type="PRINTS" id="PR00483">
    <property type="entry name" value="BACPHPHTASE"/>
</dbReference>
<proteinExistence type="inferred from homology"/>
<dbReference type="Proteomes" id="UP000618591">
    <property type="component" value="Unassembled WGS sequence"/>
</dbReference>
<organism evidence="3 4">
    <name type="scientific">Sphingomonas psychrolutea</name>
    <dbReference type="NCBI Taxonomy" id="1259676"/>
    <lineage>
        <taxon>Bacteria</taxon>
        <taxon>Pseudomonadati</taxon>
        <taxon>Pseudomonadota</taxon>
        <taxon>Alphaproteobacteria</taxon>
        <taxon>Sphingomonadales</taxon>
        <taxon>Sphingomonadaceae</taxon>
        <taxon>Sphingomonas</taxon>
    </lineage>
</organism>
<accession>A0ABQ1H165</accession>
<feature type="domain" description="Phosphatidic acid phosphatase type 2/haloperoxidase" evidence="2">
    <location>
        <begin position="94"/>
        <end position="206"/>
    </location>
</feature>
<protein>
    <recommendedName>
        <fullName evidence="1">Acid phosphatase</fullName>
        <ecNumber evidence="1">3.1.3.2</ecNumber>
    </recommendedName>
</protein>
<comment type="similarity">
    <text evidence="1">Belongs to the class A bacterial acid phosphatase family.</text>
</comment>